<name>A0A3S5B6T8_9PLAT</name>
<dbReference type="EMBL" id="CAAALY010256971">
    <property type="protein sequence ID" value="VEL38128.1"/>
    <property type="molecule type" value="Genomic_DNA"/>
</dbReference>
<evidence type="ECO:0000256" key="1">
    <source>
        <dbReference type="SAM" id="MobiDB-lite"/>
    </source>
</evidence>
<protein>
    <submittedName>
        <fullName evidence="2">Uncharacterized protein</fullName>
    </submittedName>
</protein>
<evidence type="ECO:0000313" key="3">
    <source>
        <dbReference type="Proteomes" id="UP000784294"/>
    </source>
</evidence>
<proteinExistence type="predicted"/>
<comment type="caution">
    <text evidence="2">The sequence shown here is derived from an EMBL/GenBank/DDBJ whole genome shotgun (WGS) entry which is preliminary data.</text>
</comment>
<keyword evidence="3" id="KW-1185">Reference proteome</keyword>
<gene>
    <name evidence="2" type="ORF">PXEA_LOCUS31568</name>
</gene>
<dbReference type="AlphaFoldDB" id="A0A3S5B6T8"/>
<accession>A0A3S5B6T8</accession>
<sequence>MRMMPVRWHDRLQPSTFSPKPKELVSMKGSTGTFQQYQMSADPLSSVW</sequence>
<evidence type="ECO:0000313" key="2">
    <source>
        <dbReference type="EMBL" id="VEL38128.1"/>
    </source>
</evidence>
<dbReference type="Proteomes" id="UP000784294">
    <property type="component" value="Unassembled WGS sequence"/>
</dbReference>
<organism evidence="2 3">
    <name type="scientific">Protopolystoma xenopodis</name>
    <dbReference type="NCBI Taxonomy" id="117903"/>
    <lineage>
        <taxon>Eukaryota</taxon>
        <taxon>Metazoa</taxon>
        <taxon>Spiralia</taxon>
        <taxon>Lophotrochozoa</taxon>
        <taxon>Platyhelminthes</taxon>
        <taxon>Monogenea</taxon>
        <taxon>Polyopisthocotylea</taxon>
        <taxon>Polystomatidea</taxon>
        <taxon>Polystomatidae</taxon>
        <taxon>Protopolystoma</taxon>
    </lineage>
</organism>
<feature type="region of interest" description="Disordered" evidence="1">
    <location>
        <begin position="1"/>
        <end position="23"/>
    </location>
</feature>
<reference evidence="2" key="1">
    <citation type="submission" date="2018-11" db="EMBL/GenBank/DDBJ databases">
        <authorList>
            <consortium name="Pathogen Informatics"/>
        </authorList>
    </citation>
    <scope>NUCLEOTIDE SEQUENCE</scope>
</reference>